<dbReference type="AlphaFoldDB" id="A0A382U9C7"/>
<feature type="non-terminal residue" evidence="1">
    <location>
        <position position="1"/>
    </location>
</feature>
<gene>
    <name evidence="1" type="ORF">METZ01_LOCUS383750</name>
</gene>
<organism evidence="1">
    <name type="scientific">marine metagenome</name>
    <dbReference type="NCBI Taxonomy" id="408172"/>
    <lineage>
        <taxon>unclassified sequences</taxon>
        <taxon>metagenomes</taxon>
        <taxon>ecological metagenomes</taxon>
    </lineage>
</organism>
<accession>A0A382U9C7</accession>
<protein>
    <recommendedName>
        <fullName evidence="2">DUF393 domain-containing protein</fullName>
    </recommendedName>
</protein>
<evidence type="ECO:0008006" key="2">
    <source>
        <dbReference type="Google" id="ProtNLM"/>
    </source>
</evidence>
<proteinExistence type="predicted"/>
<feature type="non-terminal residue" evidence="1">
    <location>
        <position position="61"/>
    </location>
</feature>
<dbReference type="EMBL" id="UINC01142520">
    <property type="protein sequence ID" value="SVD30896.1"/>
    <property type="molecule type" value="Genomic_DNA"/>
</dbReference>
<evidence type="ECO:0000313" key="1">
    <source>
        <dbReference type="EMBL" id="SVD30896.1"/>
    </source>
</evidence>
<name>A0A382U9C7_9ZZZZ</name>
<reference evidence="1" key="1">
    <citation type="submission" date="2018-05" db="EMBL/GenBank/DDBJ databases">
        <authorList>
            <person name="Lanie J.A."/>
            <person name="Ng W.-L."/>
            <person name="Kazmierczak K.M."/>
            <person name="Andrzejewski T.M."/>
            <person name="Davidsen T.M."/>
            <person name="Wayne K.J."/>
            <person name="Tettelin H."/>
            <person name="Glass J.I."/>
            <person name="Rusch D."/>
            <person name="Podicherti R."/>
            <person name="Tsui H.-C.T."/>
            <person name="Winkler M.E."/>
        </authorList>
    </citation>
    <scope>NUCLEOTIDE SEQUENCE</scope>
</reference>
<sequence length="61" mass="6939">MANSATVMSVMLYNGDCDFCKRWISHWQSLTGNAVEYVPYQEALDRFPQISRESAEAAVHL</sequence>